<feature type="compositionally biased region" description="Low complexity" evidence="4">
    <location>
        <begin position="205"/>
        <end position="226"/>
    </location>
</feature>
<dbReference type="Pfam" id="PF07730">
    <property type="entry name" value="HisKA_3"/>
    <property type="match status" value="1"/>
</dbReference>
<evidence type="ECO:0000256" key="2">
    <source>
        <dbReference type="ARBA" id="ARBA00022777"/>
    </source>
</evidence>
<dbReference type="Pfam" id="PF13185">
    <property type="entry name" value="GAF_2"/>
    <property type="match status" value="1"/>
</dbReference>
<name>A0ABP6VLV9_9PSEU</name>
<accession>A0ABP6VLV9</accession>
<feature type="compositionally biased region" description="Gly residues" evidence="4">
    <location>
        <begin position="178"/>
        <end position="189"/>
    </location>
</feature>
<feature type="domain" description="Signal transduction histidine kinase subgroup 3 dimerisation and phosphoacceptor" evidence="6">
    <location>
        <begin position="715"/>
        <end position="781"/>
    </location>
</feature>
<reference evidence="9" key="1">
    <citation type="journal article" date="2019" name="Int. J. Syst. Evol. Microbiol.">
        <title>The Global Catalogue of Microorganisms (GCM) 10K type strain sequencing project: providing services to taxonomists for standard genome sequencing and annotation.</title>
        <authorList>
            <consortium name="The Broad Institute Genomics Platform"/>
            <consortium name="The Broad Institute Genome Sequencing Center for Infectious Disease"/>
            <person name="Wu L."/>
            <person name="Ma J."/>
        </authorList>
    </citation>
    <scope>NUCLEOTIDE SEQUENCE [LARGE SCALE GENOMIC DNA]</scope>
    <source>
        <strain evidence="9">JCM 16898</strain>
    </source>
</reference>
<dbReference type="Gene3D" id="3.30.450.40">
    <property type="match status" value="1"/>
</dbReference>
<dbReference type="InterPro" id="IPR050482">
    <property type="entry name" value="Sensor_HK_TwoCompSys"/>
</dbReference>
<evidence type="ECO:0000256" key="3">
    <source>
        <dbReference type="ARBA" id="ARBA00023012"/>
    </source>
</evidence>
<dbReference type="InterPro" id="IPR029016">
    <property type="entry name" value="GAF-like_dom_sf"/>
</dbReference>
<feature type="region of interest" description="Disordered" evidence="4">
    <location>
        <begin position="264"/>
        <end position="311"/>
    </location>
</feature>
<protein>
    <submittedName>
        <fullName evidence="8">Uncharacterized protein</fullName>
    </submittedName>
</protein>
<feature type="region of interest" description="Disordered" evidence="4">
    <location>
        <begin position="450"/>
        <end position="525"/>
    </location>
</feature>
<evidence type="ECO:0000259" key="5">
    <source>
        <dbReference type="Pfam" id="PF02518"/>
    </source>
</evidence>
<proteinExistence type="predicted"/>
<evidence type="ECO:0000256" key="1">
    <source>
        <dbReference type="ARBA" id="ARBA00022679"/>
    </source>
</evidence>
<dbReference type="Proteomes" id="UP001500689">
    <property type="component" value="Unassembled WGS sequence"/>
</dbReference>
<dbReference type="Gene3D" id="1.20.5.1930">
    <property type="match status" value="1"/>
</dbReference>
<evidence type="ECO:0000313" key="9">
    <source>
        <dbReference type="Proteomes" id="UP001500689"/>
    </source>
</evidence>
<dbReference type="Pfam" id="PF02518">
    <property type="entry name" value="HATPase_c"/>
    <property type="match status" value="1"/>
</dbReference>
<keyword evidence="1" id="KW-0808">Transferase</keyword>
<dbReference type="Gene3D" id="3.30.565.10">
    <property type="entry name" value="Histidine kinase-like ATPase, C-terminal domain"/>
    <property type="match status" value="1"/>
</dbReference>
<feature type="compositionally biased region" description="Basic and acidic residues" evidence="4">
    <location>
        <begin position="140"/>
        <end position="165"/>
    </location>
</feature>
<evidence type="ECO:0000259" key="6">
    <source>
        <dbReference type="Pfam" id="PF07730"/>
    </source>
</evidence>
<keyword evidence="3" id="KW-0902">Two-component regulatory system</keyword>
<comment type="caution">
    <text evidence="8">The sequence shown here is derived from an EMBL/GenBank/DDBJ whole genome shotgun (WGS) entry which is preliminary data.</text>
</comment>
<dbReference type="InterPro" id="IPR003018">
    <property type="entry name" value="GAF"/>
</dbReference>
<dbReference type="EMBL" id="BAAAZN010000003">
    <property type="protein sequence ID" value="GAA3536199.1"/>
    <property type="molecule type" value="Genomic_DNA"/>
</dbReference>
<evidence type="ECO:0000313" key="8">
    <source>
        <dbReference type="EMBL" id="GAA3536199.1"/>
    </source>
</evidence>
<feature type="domain" description="Histidine kinase/HSP90-like ATPase" evidence="5">
    <location>
        <begin position="829"/>
        <end position="914"/>
    </location>
</feature>
<evidence type="ECO:0000259" key="7">
    <source>
        <dbReference type="Pfam" id="PF13185"/>
    </source>
</evidence>
<keyword evidence="9" id="KW-1185">Reference proteome</keyword>
<dbReference type="CDD" id="cd16917">
    <property type="entry name" value="HATPase_UhpB-NarQ-NarX-like"/>
    <property type="match status" value="1"/>
</dbReference>
<dbReference type="SUPFAM" id="SSF55874">
    <property type="entry name" value="ATPase domain of HSP90 chaperone/DNA topoisomerase II/histidine kinase"/>
    <property type="match status" value="1"/>
</dbReference>
<keyword evidence="2" id="KW-0418">Kinase</keyword>
<evidence type="ECO:0000256" key="4">
    <source>
        <dbReference type="SAM" id="MobiDB-lite"/>
    </source>
</evidence>
<sequence>MTVTVAGAAWKPALRSRLLMDPTLAARALSAATEITSTALSGDDPEGVLETVVARAAELADADLGLAMVSADDGRVVVEAAYGMDVDTEADLRPGVNDRAGGDRPDVAVTAERPNGPGQDHGTERADASAPARDAGSAGTDERNRAAGRADDADHLDGAEQHDEASSGGPGPVSADGAGPGEASDGGVGSFDPAAIAGGSGGSAGAADHGASPADRGASFADGGASAAGGEAAAAHRGTGAVPSGTADVGASAAGGQVSAVGAETRAADGGAHQAGDRPHAVRGEGTTADVEASAATGGAADGGAADGEAGAAEGGAVSAADGGARAAEGGAVLAGDGAGGAVSAADGVAGTAGGGAVSAADGVAGTAGGGAASAADGVAGVADGGAGAADGVVSAAGYGTGPADRVVGAGISAADGEAAVGGVSAGGGQAVGADGEVGVAGCGAVERPAGPADGGAGGREPASADGGVGAADCREVDRPVDGGARGWLVESADGGARGRAEESVDGAVSRAEESVDGGASRAEGLVDGGVSRAEESVDGGASRAEGLVGRAEGVVDGGVGCEADSVDGGVGVAGGSSGEAAGGWSPVGWERGAGGGARGGGPVRELRGLTLRAESAAGRVARGGEPVSSEDFRVDPRTAPFVPDELRGYGPFAAAPFGSGGRVLGALTVYRRHGREPFSAGTVEMLAAFAAQAGVVLALAEGANARHRVTLYQERERIARELHDVIVQRLYGTGMQLDRVRRNMRKRFAQADGARLSDAIDQLDQTIEEIRGTVRALRSPEPRHDPGVPTDLAESARGEVRIAGELLGYPPTLELSGEFADIPAECGDHIRAALREALSNVVRHSGASETRVTLTRDMEGVKLRVRDNGSGVPQGVATRGLRHLAERADTAGGRFYINSSPSLGTLVAFDLPLD</sequence>
<feature type="compositionally biased region" description="Low complexity" evidence="4">
    <location>
        <begin position="289"/>
        <end position="299"/>
    </location>
</feature>
<feature type="compositionally biased region" description="Gly residues" evidence="4">
    <location>
        <begin position="592"/>
        <end position="602"/>
    </location>
</feature>
<dbReference type="PANTHER" id="PTHR24421">
    <property type="entry name" value="NITRATE/NITRITE SENSOR PROTEIN NARX-RELATED"/>
    <property type="match status" value="1"/>
</dbReference>
<feature type="region of interest" description="Disordered" evidence="4">
    <location>
        <begin position="577"/>
        <end position="602"/>
    </location>
</feature>
<feature type="domain" description="GAF" evidence="7">
    <location>
        <begin position="614"/>
        <end position="698"/>
    </location>
</feature>
<dbReference type="InterPro" id="IPR011712">
    <property type="entry name" value="Sig_transdc_His_kin_sub3_dim/P"/>
</dbReference>
<dbReference type="SUPFAM" id="SSF55781">
    <property type="entry name" value="GAF domain-like"/>
    <property type="match status" value="1"/>
</dbReference>
<dbReference type="InterPro" id="IPR036890">
    <property type="entry name" value="HATPase_C_sf"/>
</dbReference>
<dbReference type="InterPro" id="IPR003594">
    <property type="entry name" value="HATPase_dom"/>
</dbReference>
<gene>
    <name evidence="8" type="ORF">GCM10022222_19850</name>
</gene>
<dbReference type="PANTHER" id="PTHR24421:SF56">
    <property type="entry name" value="OXYGEN SENSOR HISTIDINE KINASE RESPONSE REGULATOR DOST"/>
    <property type="match status" value="1"/>
</dbReference>
<feature type="region of interest" description="Disordered" evidence="4">
    <location>
        <begin position="89"/>
        <end position="226"/>
    </location>
</feature>
<organism evidence="8 9">
    <name type="scientific">Amycolatopsis ultiminotia</name>
    <dbReference type="NCBI Taxonomy" id="543629"/>
    <lineage>
        <taxon>Bacteria</taxon>
        <taxon>Bacillati</taxon>
        <taxon>Actinomycetota</taxon>
        <taxon>Actinomycetes</taxon>
        <taxon>Pseudonocardiales</taxon>
        <taxon>Pseudonocardiaceae</taxon>
        <taxon>Amycolatopsis</taxon>
    </lineage>
</organism>